<dbReference type="SUPFAM" id="SSF52540">
    <property type="entry name" value="P-loop containing nucleoside triphosphate hydrolases"/>
    <property type="match status" value="1"/>
</dbReference>
<comment type="caution">
    <text evidence="2">The sequence shown here is derived from an EMBL/GenBank/DDBJ whole genome shotgun (WGS) entry which is preliminary data.</text>
</comment>
<evidence type="ECO:0000313" key="3">
    <source>
        <dbReference type="Proteomes" id="UP001150055"/>
    </source>
</evidence>
<dbReference type="GO" id="GO:0007018">
    <property type="term" value="P:microtubule-based movement"/>
    <property type="evidence" value="ECO:0007669"/>
    <property type="project" value="InterPro"/>
</dbReference>
<dbReference type="InterPro" id="IPR001752">
    <property type="entry name" value="Kinesin_motor_dom"/>
</dbReference>
<dbReference type="AlphaFoldDB" id="A0AB35K926"/>
<dbReference type="PROSITE" id="PS50067">
    <property type="entry name" value="KINESIN_MOTOR_2"/>
    <property type="match status" value="1"/>
</dbReference>
<feature type="non-terminal residue" evidence="2">
    <location>
        <position position="69"/>
    </location>
</feature>
<dbReference type="InterPro" id="IPR036961">
    <property type="entry name" value="Kinesin_motor_dom_sf"/>
</dbReference>
<sequence>MNSNFFVFFFYFRENQKKNERKPVPFRDSKLTRIFQHALTGHERIIMVVAANTSPVLFDETLNVLKFSA</sequence>
<reference evidence="2" key="1">
    <citation type="submission" date="2022-12" db="EMBL/GenBank/DDBJ databases">
        <title>Acinetobacter lactucae: Emerging opportunistic pathogenic species of genus Acinetobacter isolated from immunocompromised patients in clinical settings of India.</title>
        <authorList>
            <person name="Amar A.K."/>
            <person name="Sawant A.R."/>
            <person name="Meera M."/>
            <person name="Tomar A."/>
            <person name="Sistla S."/>
            <person name="Prashanth K."/>
        </authorList>
    </citation>
    <scope>NUCLEOTIDE SEQUENCE</scope>
    <source>
        <strain evidence="2">PKAL1828C</strain>
    </source>
</reference>
<dbReference type="GO" id="GO:0003777">
    <property type="term" value="F:microtubule motor activity"/>
    <property type="evidence" value="ECO:0007669"/>
    <property type="project" value="InterPro"/>
</dbReference>
<dbReference type="InterPro" id="IPR027417">
    <property type="entry name" value="P-loop_NTPase"/>
</dbReference>
<gene>
    <name evidence="2" type="ORF">M0O54_20170</name>
</gene>
<feature type="domain" description="Kinesin motor" evidence="1">
    <location>
        <begin position="1"/>
        <end position="69"/>
    </location>
</feature>
<name>A0AB35K926_9GAMM</name>
<organism evidence="2 3">
    <name type="scientific">Acinetobacter lactucae</name>
    <dbReference type="NCBI Taxonomy" id="1785128"/>
    <lineage>
        <taxon>Bacteria</taxon>
        <taxon>Pseudomonadati</taxon>
        <taxon>Pseudomonadota</taxon>
        <taxon>Gammaproteobacteria</taxon>
        <taxon>Moraxellales</taxon>
        <taxon>Moraxellaceae</taxon>
        <taxon>Acinetobacter</taxon>
        <taxon>Acinetobacter calcoaceticus/baumannii complex</taxon>
    </lineage>
</organism>
<proteinExistence type="predicted"/>
<protein>
    <recommendedName>
        <fullName evidence="1">Kinesin motor domain-containing protein</fullName>
    </recommendedName>
</protein>
<dbReference type="GO" id="GO:0005524">
    <property type="term" value="F:ATP binding"/>
    <property type="evidence" value="ECO:0007669"/>
    <property type="project" value="InterPro"/>
</dbReference>
<dbReference type="Proteomes" id="UP001150055">
    <property type="component" value="Unassembled WGS sequence"/>
</dbReference>
<dbReference type="Gene3D" id="3.40.850.10">
    <property type="entry name" value="Kinesin motor domain"/>
    <property type="match status" value="1"/>
</dbReference>
<dbReference type="Pfam" id="PF00225">
    <property type="entry name" value="Kinesin"/>
    <property type="match status" value="1"/>
</dbReference>
<dbReference type="EMBL" id="JALNTG010000257">
    <property type="protein sequence ID" value="MDD9322384.1"/>
    <property type="molecule type" value="Genomic_DNA"/>
</dbReference>
<evidence type="ECO:0000259" key="1">
    <source>
        <dbReference type="PROSITE" id="PS50067"/>
    </source>
</evidence>
<accession>A0AB35K926</accession>
<dbReference type="RefSeq" id="WP_274579481.1">
    <property type="nucleotide sequence ID" value="NZ_JALNTG010000257.1"/>
</dbReference>
<evidence type="ECO:0000313" key="2">
    <source>
        <dbReference type="EMBL" id="MDD9322384.1"/>
    </source>
</evidence>
<dbReference type="GO" id="GO:0008017">
    <property type="term" value="F:microtubule binding"/>
    <property type="evidence" value="ECO:0007669"/>
    <property type="project" value="InterPro"/>
</dbReference>